<proteinExistence type="predicted"/>
<dbReference type="PANTHER" id="PTHR22959">
    <property type="entry name" value="PYM PROTEIN"/>
    <property type="match status" value="1"/>
</dbReference>
<dbReference type="InterPro" id="IPR039333">
    <property type="entry name" value="PYM1"/>
</dbReference>
<accession>A0A420ID78</accession>
<name>A0A420ID78_9PEZI</name>
<comment type="caution">
    <text evidence="3">The sequence shown here is derived from an EMBL/GenBank/DDBJ whole genome shotgun (WGS) entry which is preliminary data.</text>
</comment>
<gene>
    <name evidence="3" type="ORF">GcM1_248208</name>
</gene>
<dbReference type="GO" id="GO:0005737">
    <property type="term" value="C:cytoplasm"/>
    <property type="evidence" value="ECO:0007669"/>
    <property type="project" value="TreeGrafter"/>
</dbReference>
<dbReference type="InterPro" id="IPR015362">
    <property type="entry name" value="WIBG_mago-bd"/>
</dbReference>
<dbReference type="Pfam" id="PF09282">
    <property type="entry name" value="Mago-bind"/>
    <property type="match status" value="1"/>
</dbReference>
<dbReference type="InterPro" id="IPR036348">
    <property type="entry name" value="WIBG_N_sf"/>
</dbReference>
<feature type="compositionally biased region" description="Basic and acidic residues" evidence="1">
    <location>
        <begin position="95"/>
        <end position="108"/>
    </location>
</feature>
<evidence type="ECO:0000313" key="4">
    <source>
        <dbReference type="Proteomes" id="UP000285326"/>
    </source>
</evidence>
<evidence type="ECO:0000313" key="3">
    <source>
        <dbReference type="EMBL" id="RKF72495.1"/>
    </source>
</evidence>
<dbReference type="SUPFAM" id="SSF101931">
    <property type="entry name" value="Pym (Within the bgcn gene intron protein, WIBG), N-terminal domain"/>
    <property type="match status" value="1"/>
</dbReference>
<dbReference type="EMBL" id="MCBS01024801">
    <property type="protein sequence ID" value="RKF72495.1"/>
    <property type="molecule type" value="Genomic_DNA"/>
</dbReference>
<dbReference type="GO" id="GO:0035145">
    <property type="term" value="C:exon-exon junction complex"/>
    <property type="evidence" value="ECO:0007669"/>
    <property type="project" value="TreeGrafter"/>
</dbReference>
<feature type="region of interest" description="Disordered" evidence="1">
    <location>
        <begin position="1"/>
        <end position="41"/>
    </location>
</feature>
<feature type="region of interest" description="Disordered" evidence="1">
    <location>
        <begin position="57"/>
        <end position="126"/>
    </location>
</feature>
<sequence>MSHITTPSTAGIIESQTGERHIPSSTRADGTKRKEIKIRPGYKPVEDVQVYKNRSAESWKTHASNGVPGAQGLLEKKSKDSAVSIKNAKKREAKKRSNEAKETKKVEAEEAIQEVNPEAEREKKARNLRKKLKQARELKNKKEGGFDVLPEQLAKIIKIDELIRELNALDIQYKTETNTEENNTLAVS</sequence>
<organism evidence="3 4">
    <name type="scientific">Golovinomyces cichoracearum</name>
    <dbReference type="NCBI Taxonomy" id="62708"/>
    <lineage>
        <taxon>Eukaryota</taxon>
        <taxon>Fungi</taxon>
        <taxon>Dikarya</taxon>
        <taxon>Ascomycota</taxon>
        <taxon>Pezizomycotina</taxon>
        <taxon>Leotiomycetes</taxon>
        <taxon>Erysiphales</taxon>
        <taxon>Erysiphaceae</taxon>
        <taxon>Golovinomyces</taxon>
    </lineage>
</organism>
<dbReference type="SMART" id="SM01273">
    <property type="entry name" value="Mago-bind"/>
    <property type="match status" value="1"/>
</dbReference>
<protein>
    <recommendedName>
        <fullName evidence="2">WIBG Mago-binding domain-containing protein</fullName>
    </recommendedName>
</protein>
<evidence type="ECO:0000259" key="2">
    <source>
        <dbReference type="SMART" id="SM01273"/>
    </source>
</evidence>
<dbReference type="Proteomes" id="UP000285326">
    <property type="component" value="Unassembled WGS sequence"/>
</dbReference>
<dbReference type="AlphaFoldDB" id="A0A420ID78"/>
<dbReference type="GO" id="GO:0003723">
    <property type="term" value="F:RNA binding"/>
    <property type="evidence" value="ECO:0007669"/>
    <property type="project" value="TreeGrafter"/>
</dbReference>
<feature type="domain" description="WIBG Mago-binding" evidence="2">
    <location>
        <begin position="18"/>
        <end position="44"/>
    </location>
</feature>
<evidence type="ECO:0000256" key="1">
    <source>
        <dbReference type="SAM" id="MobiDB-lite"/>
    </source>
</evidence>
<reference evidence="3 4" key="1">
    <citation type="journal article" date="2018" name="BMC Genomics">
        <title>Comparative genome analyses reveal sequence features reflecting distinct modes of host-adaptation between dicot and monocot powdery mildew.</title>
        <authorList>
            <person name="Wu Y."/>
            <person name="Ma X."/>
            <person name="Pan Z."/>
            <person name="Kale S.D."/>
            <person name="Song Y."/>
            <person name="King H."/>
            <person name="Zhang Q."/>
            <person name="Presley C."/>
            <person name="Deng X."/>
            <person name="Wei C.I."/>
            <person name="Xiao S."/>
        </authorList>
    </citation>
    <scope>NUCLEOTIDE SEQUENCE [LARGE SCALE GENOMIC DNA]</scope>
    <source>
        <strain evidence="3">UMSG1</strain>
    </source>
</reference>
<dbReference type="PANTHER" id="PTHR22959:SF0">
    <property type="entry name" value="PARTNER OF Y14 AND MAGO"/>
    <property type="match status" value="1"/>
</dbReference>
<dbReference type="GO" id="GO:1903259">
    <property type="term" value="P:exon-exon junction complex disassembly"/>
    <property type="evidence" value="ECO:0007669"/>
    <property type="project" value="InterPro"/>
</dbReference>